<protein>
    <submittedName>
        <fullName evidence="2">Pyruvate dehydrogenase subunit E1</fullName>
        <ecNumber evidence="2">1.2.4.1</ecNumber>
    </submittedName>
</protein>
<feature type="domain" description="Transketolase-like C-terminal" evidence="1">
    <location>
        <begin position="43"/>
        <end position="120"/>
    </location>
</feature>
<dbReference type="PANTHER" id="PTHR43825:SF3">
    <property type="entry name" value="PYRUVATE DEHYDROGENASE E1 COMPONENT"/>
    <property type="match status" value="1"/>
</dbReference>
<reference evidence="2 3" key="1">
    <citation type="submission" date="2019-03" db="EMBL/GenBank/DDBJ databases">
        <authorList>
            <consortium name="Pathogen Informatics"/>
        </authorList>
    </citation>
    <scope>NUCLEOTIDE SEQUENCE [LARGE SCALE GENOMIC DNA]</scope>
    <source>
        <strain evidence="2 3">NCTC12126</strain>
    </source>
</reference>
<gene>
    <name evidence="2" type="primary">aceE_6</name>
    <name evidence="2" type="ORF">NCTC12126_00646</name>
</gene>
<dbReference type="AlphaFoldDB" id="A0A484WR98"/>
<dbReference type="EMBL" id="CAADIW010000004">
    <property type="protein sequence ID" value="VFS14091.1"/>
    <property type="molecule type" value="Genomic_DNA"/>
</dbReference>
<dbReference type="InterPro" id="IPR009014">
    <property type="entry name" value="Transketo_C/PFOR_II"/>
</dbReference>
<dbReference type="Gene3D" id="3.40.50.970">
    <property type="match status" value="1"/>
</dbReference>
<dbReference type="PANTHER" id="PTHR43825">
    <property type="entry name" value="PYRUVATE DEHYDROGENASE E1 COMPONENT"/>
    <property type="match status" value="1"/>
</dbReference>
<evidence type="ECO:0000313" key="3">
    <source>
        <dbReference type="Proteomes" id="UP000351155"/>
    </source>
</evidence>
<organism evidence="2 3">
    <name type="scientific">Enterobacter cancerogenus</name>
    <dbReference type="NCBI Taxonomy" id="69218"/>
    <lineage>
        <taxon>Bacteria</taxon>
        <taxon>Pseudomonadati</taxon>
        <taxon>Pseudomonadota</taxon>
        <taxon>Gammaproteobacteria</taxon>
        <taxon>Enterobacterales</taxon>
        <taxon>Enterobacteriaceae</taxon>
        <taxon>Enterobacter</taxon>
        <taxon>Enterobacter cloacae complex</taxon>
    </lineage>
</organism>
<dbReference type="EC" id="1.2.4.1" evidence="2"/>
<dbReference type="Proteomes" id="UP000351155">
    <property type="component" value="Unassembled WGS sequence"/>
</dbReference>
<dbReference type="Pfam" id="PF22613">
    <property type="entry name" value="Transketolase_C_1"/>
    <property type="match status" value="1"/>
</dbReference>
<dbReference type="InterPro" id="IPR051157">
    <property type="entry name" value="PDH/Transketolase"/>
</dbReference>
<dbReference type="GO" id="GO:0004739">
    <property type="term" value="F:pyruvate dehydrogenase (acetyl-transferring) activity"/>
    <property type="evidence" value="ECO:0007669"/>
    <property type="project" value="UniProtKB-EC"/>
</dbReference>
<name>A0A484WR98_9ENTR</name>
<sequence>MHDGLTRMYGEAQENIYYYITTLNENYHMPAMPAGAEEGIRKGIYKLETLEGSKGKVQLLGSGSILRHVREAAQILANDYGVGSDVYSVTSFTELARDGQDCERWNMLHPMETPRVPYIAQVMKRRASGGVY</sequence>
<evidence type="ECO:0000313" key="2">
    <source>
        <dbReference type="EMBL" id="VFS14091.1"/>
    </source>
</evidence>
<accession>A0A484WR98</accession>
<keyword evidence="2" id="KW-0560">Oxidoreductase</keyword>
<evidence type="ECO:0000259" key="1">
    <source>
        <dbReference type="Pfam" id="PF22613"/>
    </source>
</evidence>
<proteinExistence type="predicted"/>
<keyword evidence="2" id="KW-0670">Pyruvate</keyword>
<dbReference type="InterPro" id="IPR055152">
    <property type="entry name" value="Transketolase-like_C_2"/>
</dbReference>
<dbReference type="Gene3D" id="3.40.50.920">
    <property type="match status" value="1"/>
</dbReference>
<dbReference type="SUPFAM" id="SSF52922">
    <property type="entry name" value="TK C-terminal domain-like"/>
    <property type="match status" value="1"/>
</dbReference>